<evidence type="ECO:0000259" key="2">
    <source>
        <dbReference type="SMART" id="SM01346"/>
    </source>
</evidence>
<dbReference type="SMART" id="SM01346">
    <property type="entry name" value="DUF3385"/>
    <property type="match status" value="1"/>
</dbReference>
<evidence type="ECO:0000313" key="4">
    <source>
        <dbReference type="Proteomes" id="UP000244722"/>
    </source>
</evidence>
<keyword evidence="4" id="KW-1185">Reference proteome</keyword>
<comment type="caution">
    <text evidence="3">The sequence shown here is derived from an EMBL/GenBank/DDBJ whole genome shotgun (WGS) entry which is preliminary data.</text>
</comment>
<dbReference type="STRING" id="42251.A0A2T7A3V6"/>
<dbReference type="Pfam" id="PF11865">
    <property type="entry name" value="mTOR_dom"/>
    <property type="match status" value="1"/>
</dbReference>
<sequence>DVSLIMTGLTPSNEECYSTVVINSLMNMLNDPSLGQYHSSVIDTINIFKTLGLKCVPFLERIIPDFIVVTRACPTSKLDPYFNQLSILVYCQTAYRKNLFP</sequence>
<comment type="catalytic activity">
    <reaction evidence="1">
        <text>L-threonyl-[protein] + ATP = O-phospho-L-threonyl-[protein] + ADP + H(+)</text>
        <dbReference type="Rhea" id="RHEA:46608"/>
        <dbReference type="Rhea" id="RHEA-COMP:11060"/>
        <dbReference type="Rhea" id="RHEA-COMP:11605"/>
        <dbReference type="ChEBI" id="CHEBI:15378"/>
        <dbReference type="ChEBI" id="CHEBI:30013"/>
        <dbReference type="ChEBI" id="CHEBI:30616"/>
        <dbReference type="ChEBI" id="CHEBI:61977"/>
        <dbReference type="ChEBI" id="CHEBI:456216"/>
        <dbReference type="EC" id="2.7.11.1"/>
    </reaction>
</comment>
<reference evidence="3 4" key="1">
    <citation type="submission" date="2017-04" db="EMBL/GenBank/DDBJ databases">
        <title>Draft genome sequence of Tuber borchii Vittad., a whitish edible truffle.</title>
        <authorList>
            <consortium name="DOE Joint Genome Institute"/>
            <person name="Murat C."/>
            <person name="Kuo A."/>
            <person name="Barry K.W."/>
            <person name="Clum A."/>
            <person name="Dockter R.B."/>
            <person name="Fauchery L."/>
            <person name="Iotti M."/>
            <person name="Kohler A."/>
            <person name="Labutti K."/>
            <person name="Lindquist E.A."/>
            <person name="Lipzen A."/>
            <person name="Ohm R.A."/>
            <person name="Wang M."/>
            <person name="Grigoriev I.V."/>
            <person name="Zambonelli A."/>
            <person name="Martin F.M."/>
        </authorList>
    </citation>
    <scope>NUCLEOTIDE SEQUENCE [LARGE SCALE GENOMIC DNA]</scope>
    <source>
        <strain evidence="3 4">Tbo3840</strain>
    </source>
</reference>
<dbReference type="OrthoDB" id="381190at2759"/>
<dbReference type="EMBL" id="NESQ01000028">
    <property type="protein sequence ID" value="PUU82433.1"/>
    <property type="molecule type" value="Genomic_DNA"/>
</dbReference>
<dbReference type="Proteomes" id="UP000244722">
    <property type="component" value="Unassembled WGS sequence"/>
</dbReference>
<comment type="similarity">
    <text evidence="1">Belongs to the PI3/PI4-kinase family.</text>
</comment>
<keyword evidence="1" id="KW-0808">Transferase</keyword>
<name>A0A2T7A3V6_TUBBO</name>
<keyword evidence="1" id="KW-0418">Kinase</keyword>
<feature type="non-terminal residue" evidence="3">
    <location>
        <position position="1"/>
    </location>
</feature>
<dbReference type="GO" id="GO:0004674">
    <property type="term" value="F:protein serine/threonine kinase activity"/>
    <property type="evidence" value="ECO:0007669"/>
    <property type="project" value="UniProtKB-KW"/>
</dbReference>
<proteinExistence type="inferred from homology"/>
<feature type="domain" description="Serine/threonine-protein kinase mTOR" evidence="2">
    <location>
        <begin position="1"/>
        <end position="93"/>
    </location>
</feature>
<accession>A0A2T7A3V6</accession>
<protein>
    <recommendedName>
        <fullName evidence="1">Serine/threonine-protein kinase TOR</fullName>
        <ecNumber evidence="1">2.7.11.1</ecNumber>
    </recommendedName>
</protein>
<dbReference type="EC" id="2.7.11.1" evidence="1"/>
<gene>
    <name evidence="3" type="ORF">B9Z19DRAFT_891225</name>
</gene>
<dbReference type="InterPro" id="IPR024585">
    <property type="entry name" value="mTOR_dom"/>
</dbReference>
<keyword evidence="1" id="KW-0547">Nucleotide-binding</keyword>
<dbReference type="GO" id="GO:0005524">
    <property type="term" value="F:ATP binding"/>
    <property type="evidence" value="ECO:0007669"/>
    <property type="project" value="UniProtKB-KW"/>
</dbReference>
<keyword evidence="1" id="KW-0723">Serine/threonine-protein kinase</keyword>
<keyword evidence="1" id="KW-0067">ATP-binding</keyword>
<evidence type="ECO:0000256" key="1">
    <source>
        <dbReference type="RuleBase" id="RU364109"/>
    </source>
</evidence>
<feature type="non-terminal residue" evidence="3">
    <location>
        <position position="101"/>
    </location>
</feature>
<evidence type="ECO:0000313" key="3">
    <source>
        <dbReference type="EMBL" id="PUU82433.1"/>
    </source>
</evidence>
<dbReference type="AlphaFoldDB" id="A0A2T7A3V6"/>
<organism evidence="3 4">
    <name type="scientific">Tuber borchii</name>
    <name type="common">White truffle</name>
    <dbReference type="NCBI Taxonomy" id="42251"/>
    <lineage>
        <taxon>Eukaryota</taxon>
        <taxon>Fungi</taxon>
        <taxon>Dikarya</taxon>
        <taxon>Ascomycota</taxon>
        <taxon>Pezizomycotina</taxon>
        <taxon>Pezizomycetes</taxon>
        <taxon>Pezizales</taxon>
        <taxon>Tuberaceae</taxon>
        <taxon>Tuber</taxon>
    </lineage>
</organism>